<proteinExistence type="predicted"/>
<dbReference type="PANTHER" id="PTHR22741">
    <property type="entry name" value="P140CAP/SNIP-RELATED"/>
    <property type="match status" value="1"/>
</dbReference>
<feature type="domain" description="Aip3p/Bud6 N-terminal" evidence="2">
    <location>
        <begin position="55"/>
        <end position="159"/>
    </location>
</feature>
<evidence type="ECO:0000259" key="2">
    <source>
        <dbReference type="Pfam" id="PF23153"/>
    </source>
</evidence>
<dbReference type="GO" id="GO:0051286">
    <property type="term" value="C:cell tip"/>
    <property type="evidence" value="ECO:0007669"/>
    <property type="project" value="TreeGrafter"/>
</dbReference>
<name>A0A317SEH6_9PEZI</name>
<dbReference type="AlphaFoldDB" id="A0A317SEH6"/>
<sequence>MQSGSHRSGLRRSPTPSQHSAFDSPTMSSQNSGGSARSPRQRNKTSPSQHLSTIEKSVTQLLIATKQLLETLTAWSRQQATEAEVSDVYVRLGSEFNLACRAFTAIGVETGDLGNVPDALRTILESTLSQDASPQSLDVYLPRIREIIINLLHGLKRKQ</sequence>
<comment type="caution">
    <text evidence="3">The sequence shown here is derived from an EMBL/GenBank/DDBJ whole genome shotgun (WGS) entry which is preliminary data.</text>
</comment>
<dbReference type="InterPro" id="IPR056279">
    <property type="entry name" value="Aip3p_Bud6_N"/>
</dbReference>
<gene>
    <name evidence="3" type="ORF">C7212DRAFT_303427</name>
</gene>
<protein>
    <recommendedName>
        <fullName evidence="2">Aip3p/Bud6 N-terminal domain-containing protein</fullName>
    </recommendedName>
</protein>
<evidence type="ECO:0000313" key="4">
    <source>
        <dbReference type="Proteomes" id="UP000246991"/>
    </source>
</evidence>
<dbReference type="OrthoDB" id="783096at2759"/>
<dbReference type="Proteomes" id="UP000246991">
    <property type="component" value="Unassembled WGS sequence"/>
</dbReference>
<accession>A0A317SEH6</accession>
<feature type="region of interest" description="Disordered" evidence="1">
    <location>
        <begin position="1"/>
        <end position="52"/>
    </location>
</feature>
<dbReference type="GO" id="GO:0030010">
    <property type="term" value="P:establishment of cell polarity"/>
    <property type="evidence" value="ECO:0007669"/>
    <property type="project" value="TreeGrafter"/>
</dbReference>
<organism evidence="3 4">
    <name type="scientific">Tuber magnatum</name>
    <name type="common">white Piedmont truffle</name>
    <dbReference type="NCBI Taxonomy" id="42249"/>
    <lineage>
        <taxon>Eukaryota</taxon>
        <taxon>Fungi</taxon>
        <taxon>Dikarya</taxon>
        <taxon>Ascomycota</taxon>
        <taxon>Pezizomycotina</taxon>
        <taxon>Pezizomycetes</taxon>
        <taxon>Pezizales</taxon>
        <taxon>Tuberaceae</taxon>
        <taxon>Tuber</taxon>
    </lineage>
</organism>
<evidence type="ECO:0000256" key="1">
    <source>
        <dbReference type="SAM" id="MobiDB-lite"/>
    </source>
</evidence>
<evidence type="ECO:0000313" key="3">
    <source>
        <dbReference type="EMBL" id="PWW71561.1"/>
    </source>
</evidence>
<keyword evidence="4" id="KW-1185">Reference proteome</keyword>
<dbReference type="GO" id="GO:0005737">
    <property type="term" value="C:cytoplasm"/>
    <property type="evidence" value="ECO:0007669"/>
    <property type="project" value="TreeGrafter"/>
</dbReference>
<dbReference type="EMBL" id="PYWC01000485">
    <property type="protein sequence ID" value="PWW71561.1"/>
    <property type="molecule type" value="Genomic_DNA"/>
</dbReference>
<dbReference type="PANTHER" id="PTHR22741:SF10">
    <property type="entry name" value="COILED-COIL DOMAIN-CONTAINING PROTEIN CG32809"/>
    <property type="match status" value="1"/>
</dbReference>
<feature type="compositionally biased region" description="Polar residues" evidence="1">
    <location>
        <begin position="14"/>
        <end position="35"/>
    </location>
</feature>
<dbReference type="STRING" id="42249.A0A317SEH6"/>
<feature type="non-terminal residue" evidence="3">
    <location>
        <position position="159"/>
    </location>
</feature>
<dbReference type="Pfam" id="PF23153">
    <property type="entry name" value="Aip3p_Bud6_N"/>
    <property type="match status" value="1"/>
</dbReference>
<dbReference type="InterPro" id="IPR051825">
    <property type="entry name" value="SRCIN1"/>
</dbReference>
<reference evidence="3 4" key="1">
    <citation type="submission" date="2018-03" db="EMBL/GenBank/DDBJ databases">
        <title>Genomes of Pezizomycetes fungi and the evolution of truffles.</title>
        <authorList>
            <person name="Murat C."/>
            <person name="Payen T."/>
            <person name="Noel B."/>
            <person name="Kuo A."/>
            <person name="Martin F.M."/>
        </authorList>
    </citation>
    <scope>NUCLEOTIDE SEQUENCE [LARGE SCALE GENOMIC DNA]</scope>
    <source>
        <strain evidence="3">091103-1</strain>
    </source>
</reference>